<gene>
    <name evidence="2" type="ORF">C273_02768</name>
</gene>
<dbReference type="SUPFAM" id="SSF50475">
    <property type="entry name" value="FMN-binding split barrel"/>
    <property type="match status" value="1"/>
</dbReference>
<dbReference type="AlphaFoldDB" id="K9AS48"/>
<dbReference type="Gene3D" id="2.30.110.10">
    <property type="entry name" value="Electron Transport, Fmn-binding Protein, Chain A"/>
    <property type="match status" value="1"/>
</dbReference>
<dbReference type="InterPro" id="IPR012349">
    <property type="entry name" value="Split_barrel_FMN-bd"/>
</dbReference>
<evidence type="ECO:0000259" key="1">
    <source>
        <dbReference type="Pfam" id="PF16242"/>
    </source>
</evidence>
<reference evidence="2 3" key="1">
    <citation type="journal article" date="2013" name="Genome Announc.">
        <title>Genome Sequence of Staphylococcus massiliensis Strain S46, Isolated from the Surface of Healthy Human Skin.</title>
        <authorList>
            <person name="Srivastav R."/>
            <person name="Singh A."/>
            <person name="Jangir P.K."/>
            <person name="Kumari C."/>
            <person name="Muduli S."/>
            <person name="Sharma R."/>
        </authorList>
    </citation>
    <scope>NUCLEOTIDE SEQUENCE [LARGE SCALE GENOMIC DNA]</scope>
    <source>
        <strain evidence="2 3">S46</strain>
    </source>
</reference>
<organism evidence="2 3">
    <name type="scientific">Staphylococcus massiliensis S46</name>
    <dbReference type="NCBI Taxonomy" id="1229783"/>
    <lineage>
        <taxon>Bacteria</taxon>
        <taxon>Bacillati</taxon>
        <taxon>Bacillota</taxon>
        <taxon>Bacilli</taxon>
        <taxon>Bacillales</taxon>
        <taxon>Staphylococcaceae</taxon>
        <taxon>Staphylococcus</taxon>
    </lineage>
</organism>
<dbReference type="Proteomes" id="UP000009885">
    <property type="component" value="Unassembled WGS sequence"/>
</dbReference>
<dbReference type="EMBL" id="AMSQ01000003">
    <property type="protein sequence ID" value="EKU50154.1"/>
    <property type="molecule type" value="Genomic_DNA"/>
</dbReference>
<proteinExistence type="predicted"/>
<dbReference type="eggNOG" id="COG3871">
    <property type="taxonomic scope" value="Bacteria"/>
</dbReference>
<dbReference type="PANTHER" id="PTHR34818:SF1">
    <property type="entry name" value="PROTEIN BLI-3"/>
    <property type="match status" value="1"/>
</dbReference>
<dbReference type="RefSeq" id="WP_009382409.1">
    <property type="nucleotide sequence ID" value="NZ_AMSQ01000003.1"/>
</dbReference>
<dbReference type="InterPro" id="IPR052917">
    <property type="entry name" value="Stress-Dev_Protein"/>
</dbReference>
<feature type="domain" description="General stress protein FMN-binding split barrel" evidence="1">
    <location>
        <begin position="8"/>
        <end position="126"/>
    </location>
</feature>
<dbReference type="PANTHER" id="PTHR34818">
    <property type="entry name" value="PROTEIN BLI-3"/>
    <property type="match status" value="1"/>
</dbReference>
<comment type="caution">
    <text evidence="2">The sequence shown here is derived from an EMBL/GenBank/DDBJ whole genome shotgun (WGS) entry which is preliminary data.</text>
</comment>
<evidence type="ECO:0000313" key="2">
    <source>
        <dbReference type="EMBL" id="EKU50154.1"/>
    </source>
</evidence>
<dbReference type="STRING" id="1229783.C273_02768"/>
<dbReference type="Pfam" id="PF16242">
    <property type="entry name" value="Pyrid_ox_like"/>
    <property type="match status" value="1"/>
</dbReference>
<dbReference type="OrthoDB" id="5431160at2"/>
<name>K9AS48_9STAP</name>
<sequence length="140" mass="16270">MNKEQVEKRMQEILEASKVGVMSTSYNDVPNSRYMVFYHDGLTLYTKTSDKTMKIEEIEHNPVTHVLLGYNETDNNSFLEIYADIEIKKDQETIDKLWETQDKSFFDSSKDPDLVVLKLTPKKAKIMNDDEVDSPVEIDL</sequence>
<protein>
    <recommendedName>
        <fullName evidence="1">General stress protein FMN-binding split barrel domain-containing protein</fullName>
    </recommendedName>
</protein>
<evidence type="ECO:0000313" key="3">
    <source>
        <dbReference type="Proteomes" id="UP000009885"/>
    </source>
</evidence>
<keyword evidence="3" id="KW-1185">Reference proteome</keyword>
<dbReference type="PATRIC" id="fig|1229783.3.peg.560"/>
<dbReference type="InterPro" id="IPR038725">
    <property type="entry name" value="YdaG_split_barrel_FMN-bd"/>
</dbReference>
<accession>K9AS48</accession>